<evidence type="ECO:0000313" key="1">
    <source>
        <dbReference type="EMBL" id="CAH3026264.1"/>
    </source>
</evidence>
<dbReference type="Proteomes" id="UP001159427">
    <property type="component" value="Unassembled WGS sequence"/>
</dbReference>
<comment type="caution">
    <text evidence="1">The sequence shown here is derived from an EMBL/GenBank/DDBJ whole genome shotgun (WGS) entry which is preliminary data.</text>
</comment>
<sequence length="365" mass="41776">MIRQPRSFLERPFKHCKYTILSRMENCVVENGNEEFEDLKKKFVKIEDPGITLDEEDSTGAAGTVETETHAADCVNAGIRMTKDLGFLHLGKIDQEYIQDPDLREILQKTVLDSNKTGVFEDQQLRLITSVIYSQCFAVSKKKEVEVDGGFNLSTLFAQLKGTMRMTDIPPNIAPRKNTRGPFLFQCCRVVFNKETNRLELPKGEIVGKTVRCKEEEKEAEYKNTTVSLVEDEESNLTGQFLTTHDIATLEDIKDSVLKPTKNREKRKERVKKYLKWFVDALSTRPAAEKRVLSLDNPVTDVDCEFLRTIYVPANKNSSTLTFPQFVNDEKLQGYAIVLKILSDLSEETWDEIEKAWAEQEEPSE</sequence>
<protein>
    <submittedName>
        <fullName evidence="1">Uncharacterized protein</fullName>
    </submittedName>
</protein>
<name>A0ABN8MBF7_9CNID</name>
<accession>A0ABN8MBF7</accession>
<evidence type="ECO:0000313" key="2">
    <source>
        <dbReference type="Proteomes" id="UP001159427"/>
    </source>
</evidence>
<organism evidence="1 2">
    <name type="scientific">Porites evermanni</name>
    <dbReference type="NCBI Taxonomy" id="104178"/>
    <lineage>
        <taxon>Eukaryota</taxon>
        <taxon>Metazoa</taxon>
        <taxon>Cnidaria</taxon>
        <taxon>Anthozoa</taxon>
        <taxon>Hexacorallia</taxon>
        <taxon>Scleractinia</taxon>
        <taxon>Fungiina</taxon>
        <taxon>Poritidae</taxon>
        <taxon>Porites</taxon>
    </lineage>
</organism>
<gene>
    <name evidence="1" type="ORF">PEVE_00028515</name>
</gene>
<keyword evidence="2" id="KW-1185">Reference proteome</keyword>
<proteinExistence type="predicted"/>
<dbReference type="EMBL" id="CALNXI010000396">
    <property type="protein sequence ID" value="CAH3026264.1"/>
    <property type="molecule type" value="Genomic_DNA"/>
</dbReference>
<reference evidence="1 2" key="1">
    <citation type="submission" date="2022-05" db="EMBL/GenBank/DDBJ databases">
        <authorList>
            <consortium name="Genoscope - CEA"/>
            <person name="William W."/>
        </authorList>
    </citation>
    <scope>NUCLEOTIDE SEQUENCE [LARGE SCALE GENOMIC DNA]</scope>
</reference>